<organism evidence="4 5">
    <name type="scientific">Humisphaera borealis</name>
    <dbReference type="NCBI Taxonomy" id="2807512"/>
    <lineage>
        <taxon>Bacteria</taxon>
        <taxon>Pseudomonadati</taxon>
        <taxon>Planctomycetota</taxon>
        <taxon>Phycisphaerae</taxon>
        <taxon>Tepidisphaerales</taxon>
        <taxon>Tepidisphaeraceae</taxon>
        <taxon>Humisphaera</taxon>
    </lineage>
</organism>
<dbReference type="GO" id="GO:0043024">
    <property type="term" value="F:ribosomal small subunit binding"/>
    <property type="evidence" value="ECO:0007669"/>
    <property type="project" value="TreeGrafter"/>
</dbReference>
<dbReference type="InterPro" id="IPR015946">
    <property type="entry name" value="KH_dom-like_a/b"/>
</dbReference>
<evidence type="ECO:0000256" key="1">
    <source>
        <dbReference type="ARBA" id="ARBA00022517"/>
    </source>
</evidence>
<evidence type="ECO:0000313" key="5">
    <source>
        <dbReference type="Proteomes" id="UP000593765"/>
    </source>
</evidence>
<protein>
    <recommendedName>
        <fullName evidence="2">Ribosome-binding factor A</fullName>
    </recommendedName>
</protein>
<keyword evidence="2" id="KW-0963">Cytoplasm</keyword>
<dbReference type="AlphaFoldDB" id="A0A7M2X130"/>
<keyword evidence="5" id="KW-1185">Reference proteome</keyword>
<gene>
    <name evidence="2 4" type="primary">rbfA</name>
    <name evidence="4" type="ORF">IPV69_05535</name>
</gene>
<dbReference type="Gene3D" id="3.30.300.20">
    <property type="match status" value="1"/>
</dbReference>
<keyword evidence="1 2" id="KW-0690">Ribosome biogenesis</keyword>
<dbReference type="InterPro" id="IPR020053">
    <property type="entry name" value="Ribosome-bd_factorA_CS"/>
</dbReference>
<comment type="similarity">
    <text evidence="2">Belongs to the RbfA family.</text>
</comment>
<evidence type="ECO:0000256" key="3">
    <source>
        <dbReference type="SAM" id="MobiDB-lite"/>
    </source>
</evidence>
<dbReference type="PROSITE" id="PS01319">
    <property type="entry name" value="RBFA"/>
    <property type="match status" value="1"/>
</dbReference>
<comment type="function">
    <text evidence="2">One of several proteins that assist in the late maturation steps of the functional core of the 30S ribosomal subunit. Associates with free 30S ribosomal subunits (but not with 30S subunits that are part of 70S ribosomes or polysomes). Required for efficient processing of 16S rRNA. May interact with the 5'-terminal helix region of 16S rRNA.</text>
</comment>
<comment type="subunit">
    <text evidence="2">Monomer. Binds 30S ribosomal subunits, but not 50S ribosomal subunits or 70S ribosomes.</text>
</comment>
<dbReference type="RefSeq" id="WP_206293924.1">
    <property type="nucleotide sequence ID" value="NZ_CP063458.1"/>
</dbReference>
<dbReference type="EMBL" id="CP063458">
    <property type="protein sequence ID" value="QOV90821.1"/>
    <property type="molecule type" value="Genomic_DNA"/>
</dbReference>
<name>A0A7M2X130_9BACT</name>
<feature type="region of interest" description="Disordered" evidence="3">
    <location>
        <begin position="115"/>
        <end position="149"/>
    </location>
</feature>
<dbReference type="KEGG" id="hbs:IPV69_05535"/>
<evidence type="ECO:0000256" key="2">
    <source>
        <dbReference type="HAMAP-Rule" id="MF_00003"/>
    </source>
</evidence>
<dbReference type="InterPro" id="IPR000238">
    <property type="entry name" value="RbfA"/>
</dbReference>
<dbReference type="SUPFAM" id="SSF89919">
    <property type="entry name" value="Ribosome-binding factor A, RbfA"/>
    <property type="match status" value="1"/>
</dbReference>
<proteinExistence type="inferred from homology"/>
<evidence type="ECO:0000313" key="4">
    <source>
        <dbReference type="EMBL" id="QOV90821.1"/>
    </source>
</evidence>
<dbReference type="NCBIfam" id="TIGR00082">
    <property type="entry name" value="rbfA"/>
    <property type="match status" value="1"/>
</dbReference>
<dbReference type="Proteomes" id="UP000593765">
    <property type="component" value="Chromosome"/>
</dbReference>
<dbReference type="HAMAP" id="MF_00003">
    <property type="entry name" value="RbfA"/>
    <property type="match status" value="1"/>
</dbReference>
<dbReference type="InterPro" id="IPR023799">
    <property type="entry name" value="RbfA_dom_sf"/>
</dbReference>
<reference evidence="4 5" key="1">
    <citation type="submission" date="2020-10" db="EMBL/GenBank/DDBJ databases">
        <title>Wide distribution of Phycisphaera-like planctomycetes from WD2101 soil group in peatlands and genome analysis of the first cultivated representative.</title>
        <authorList>
            <person name="Dedysh S.N."/>
            <person name="Beletsky A.V."/>
            <person name="Ivanova A."/>
            <person name="Kulichevskaya I.S."/>
            <person name="Suzina N.E."/>
            <person name="Philippov D.A."/>
            <person name="Rakitin A.L."/>
            <person name="Mardanov A.V."/>
            <person name="Ravin N.V."/>
        </authorList>
    </citation>
    <scope>NUCLEOTIDE SEQUENCE [LARGE SCALE GENOMIC DNA]</scope>
    <source>
        <strain evidence="4 5">M1803</strain>
    </source>
</reference>
<feature type="compositionally biased region" description="Low complexity" evidence="3">
    <location>
        <begin position="123"/>
        <end position="149"/>
    </location>
</feature>
<sequence>MSRRSEMLGSTIQRELADFIMRELSDPRLPTIVSITRVKVTDDLEYADVYVTMMATEGQKVAGLNALKHSAGLMRTRLTKSLSLRQAPFIRFHHDEQLQKELSILDVLENLRREREATEASNAPPADDAVDAPAETQATTDAATPDAKP</sequence>
<dbReference type="PANTHER" id="PTHR33515">
    <property type="entry name" value="RIBOSOME-BINDING FACTOR A, CHLOROPLASTIC-RELATED"/>
    <property type="match status" value="1"/>
</dbReference>
<comment type="subcellular location">
    <subcellularLocation>
        <location evidence="2">Cytoplasm</location>
    </subcellularLocation>
</comment>
<accession>A0A7M2X130</accession>
<dbReference type="GO" id="GO:0005829">
    <property type="term" value="C:cytosol"/>
    <property type="evidence" value="ECO:0007669"/>
    <property type="project" value="TreeGrafter"/>
</dbReference>
<dbReference type="PANTHER" id="PTHR33515:SF1">
    <property type="entry name" value="RIBOSOME-BINDING FACTOR A, CHLOROPLASTIC-RELATED"/>
    <property type="match status" value="1"/>
</dbReference>
<dbReference type="GO" id="GO:0030490">
    <property type="term" value="P:maturation of SSU-rRNA"/>
    <property type="evidence" value="ECO:0007669"/>
    <property type="project" value="UniProtKB-UniRule"/>
</dbReference>
<dbReference type="Pfam" id="PF02033">
    <property type="entry name" value="RBFA"/>
    <property type="match status" value="1"/>
</dbReference>